<organism evidence="1">
    <name type="scientific">bioreactor metagenome</name>
    <dbReference type="NCBI Taxonomy" id="1076179"/>
    <lineage>
        <taxon>unclassified sequences</taxon>
        <taxon>metagenomes</taxon>
        <taxon>ecological metagenomes</taxon>
    </lineage>
</organism>
<name>A0A645HZ74_9ZZZZ</name>
<evidence type="ECO:0000313" key="1">
    <source>
        <dbReference type="EMBL" id="MPN44308.1"/>
    </source>
</evidence>
<accession>A0A645HZ74</accession>
<proteinExistence type="predicted"/>
<protein>
    <submittedName>
        <fullName evidence="1">Uncharacterized protein</fullName>
    </submittedName>
</protein>
<comment type="caution">
    <text evidence="1">The sequence shown here is derived from an EMBL/GenBank/DDBJ whole genome shotgun (WGS) entry which is preliminary data.</text>
</comment>
<dbReference type="EMBL" id="VSSQ01103332">
    <property type="protein sequence ID" value="MPN44308.1"/>
    <property type="molecule type" value="Genomic_DNA"/>
</dbReference>
<dbReference type="AlphaFoldDB" id="A0A645HZ74"/>
<gene>
    <name evidence="1" type="ORF">SDC9_191870</name>
</gene>
<reference evidence="1" key="1">
    <citation type="submission" date="2019-08" db="EMBL/GenBank/DDBJ databases">
        <authorList>
            <person name="Kucharzyk K."/>
            <person name="Murdoch R.W."/>
            <person name="Higgins S."/>
            <person name="Loffler F."/>
        </authorList>
    </citation>
    <scope>NUCLEOTIDE SEQUENCE</scope>
</reference>
<sequence length="57" mass="6559">MAALYIAVFTEKRVVLFEISSVDTLQPQIEQVALVFSSTMLYLQNSDIKLFKNFKDN</sequence>